<comment type="caution">
    <text evidence="1">The sequence shown here is derived from an EMBL/GenBank/DDBJ whole genome shotgun (WGS) entry which is preliminary data.</text>
</comment>
<reference evidence="2" key="1">
    <citation type="journal article" date="2023" name="Front. Plant Sci.">
        <title>Chromosomal-level genome assembly of Melastoma candidum provides insights into trichome evolution.</title>
        <authorList>
            <person name="Zhong Y."/>
            <person name="Wu W."/>
            <person name="Sun C."/>
            <person name="Zou P."/>
            <person name="Liu Y."/>
            <person name="Dai S."/>
            <person name="Zhou R."/>
        </authorList>
    </citation>
    <scope>NUCLEOTIDE SEQUENCE [LARGE SCALE GENOMIC DNA]</scope>
</reference>
<keyword evidence="2" id="KW-1185">Reference proteome</keyword>
<dbReference type="Proteomes" id="UP001057402">
    <property type="component" value="Chromosome 3"/>
</dbReference>
<dbReference type="EMBL" id="CM042882">
    <property type="protein sequence ID" value="KAI4381973.1"/>
    <property type="molecule type" value="Genomic_DNA"/>
</dbReference>
<sequence>MSLSITKRDVTSSQTVLLLPAQTASEVSTSMLSPSVMSDHGKDSIHEISEPVSPRSVPQADEEAEMEVNGRIIEYPAISELQFPKDLAIALMSEEWHKMRRLFTSMRQRLTTAKTGMEDLIVRFNQEAAFRQFLTTKVKDLEAEFETTRYSCKENAIQSTFIEKEKFTKMQWDVEEHRKKCLETEIKFKSEQDERARTELARRSLLQDRDMMLIELDGAREQIDNLQKHNEELEAKTKAEIKVLVKEVKSLRSSQVEWKHQLSQLLGEKIELRELCRKKNRRRKIPVVNFLVEEEDELIVDTSSPSDPIDLLTTCDNRIGLLLAELLAEDVENAAKSLDQTPNATEVANVRTSDYEIRKMLTDIFIDNATLRKQVNTVIRCALNIYLKNEKEGDGDDEVPLRKTVLSKFLER</sequence>
<gene>
    <name evidence="1" type="ORF">MLD38_007988</name>
</gene>
<protein>
    <submittedName>
        <fullName evidence="1">Uncharacterized protein</fullName>
    </submittedName>
</protein>
<organism evidence="1 2">
    <name type="scientific">Melastoma candidum</name>
    <dbReference type="NCBI Taxonomy" id="119954"/>
    <lineage>
        <taxon>Eukaryota</taxon>
        <taxon>Viridiplantae</taxon>
        <taxon>Streptophyta</taxon>
        <taxon>Embryophyta</taxon>
        <taxon>Tracheophyta</taxon>
        <taxon>Spermatophyta</taxon>
        <taxon>Magnoliopsida</taxon>
        <taxon>eudicotyledons</taxon>
        <taxon>Gunneridae</taxon>
        <taxon>Pentapetalae</taxon>
        <taxon>rosids</taxon>
        <taxon>malvids</taxon>
        <taxon>Myrtales</taxon>
        <taxon>Melastomataceae</taxon>
        <taxon>Melastomatoideae</taxon>
        <taxon>Melastomateae</taxon>
        <taxon>Melastoma</taxon>
    </lineage>
</organism>
<name>A0ACB9RSI0_9MYRT</name>
<accession>A0ACB9RSI0</accession>
<evidence type="ECO:0000313" key="2">
    <source>
        <dbReference type="Proteomes" id="UP001057402"/>
    </source>
</evidence>
<evidence type="ECO:0000313" key="1">
    <source>
        <dbReference type="EMBL" id="KAI4381973.1"/>
    </source>
</evidence>
<proteinExistence type="predicted"/>